<dbReference type="AlphaFoldDB" id="A0A6G2CCF0"/>
<evidence type="ECO:0000313" key="1">
    <source>
        <dbReference type="EMBL" id="MTL94126.1"/>
    </source>
</evidence>
<gene>
    <name evidence="1" type="primary">thiT</name>
    <name evidence="1" type="ORF">GMA64_06270</name>
</gene>
<dbReference type="InterPro" id="IPR012651">
    <property type="entry name" value="Thia_Transptr_ThiT"/>
</dbReference>
<dbReference type="Pfam" id="PF09515">
    <property type="entry name" value="Thia_YuaJ"/>
    <property type="match status" value="1"/>
</dbReference>
<comment type="caution">
    <text evidence="1">The sequence shown here is derived from an EMBL/GenBank/DDBJ whole genome shotgun (WGS) entry which is preliminary data.</text>
</comment>
<name>A0A6G2CCF0_9FIRM</name>
<protein>
    <submittedName>
        <fullName evidence="1">Energy-coupled thiamine transporter ThiT</fullName>
    </submittedName>
</protein>
<dbReference type="Gene3D" id="1.10.1760.20">
    <property type="match status" value="1"/>
</dbReference>
<dbReference type="GO" id="GO:0015234">
    <property type="term" value="F:thiamine transmembrane transporter activity"/>
    <property type="evidence" value="ECO:0007669"/>
    <property type="project" value="InterPro"/>
</dbReference>
<dbReference type="NCBIfam" id="TIGR02357">
    <property type="entry name" value="ECF_ThiT_YuaJ"/>
    <property type="match status" value="1"/>
</dbReference>
<sequence>MQNSKTKKIVEMSILVALAFVLDYVANIYSGWFWPFGGSISISLVPLAVIAFRYGWVAGFLSGFTMGLLQLLTGAYIMHPIQVLFDYPLPYAVLGFAGFFASKVNVVEVGQRSLYIWLATGIGSIARLACHIISGVVFFADYAPEGMNPVVYSVGYNTPFVLASYILSAIILVVLYKRYANQLVRIQKEKVVTPSSETAASV</sequence>
<organism evidence="1">
    <name type="scientific">Turicibacter sanguinis</name>
    <dbReference type="NCBI Taxonomy" id="154288"/>
    <lineage>
        <taxon>Bacteria</taxon>
        <taxon>Bacillati</taxon>
        <taxon>Bacillota</taxon>
        <taxon>Erysipelotrichia</taxon>
        <taxon>Erysipelotrichales</taxon>
        <taxon>Turicibacteraceae</taxon>
        <taxon>Turicibacter</taxon>
    </lineage>
</organism>
<dbReference type="GO" id="GO:0005886">
    <property type="term" value="C:plasma membrane"/>
    <property type="evidence" value="ECO:0007669"/>
    <property type="project" value="InterPro"/>
</dbReference>
<proteinExistence type="predicted"/>
<dbReference type="RefSeq" id="WP_129821236.1">
    <property type="nucleotide sequence ID" value="NZ_RCYV01000002.1"/>
</dbReference>
<reference evidence="1" key="1">
    <citation type="journal article" date="2019" name="Nat. Med.">
        <title>A library of human gut bacterial isolates paired with longitudinal multiomics data enables mechanistic microbiome research.</title>
        <authorList>
            <person name="Poyet M."/>
            <person name="Groussin M."/>
            <person name="Gibbons S.M."/>
            <person name="Avila-Pacheco J."/>
            <person name="Jiang X."/>
            <person name="Kearney S.M."/>
            <person name="Perrotta A.R."/>
            <person name="Berdy B."/>
            <person name="Zhao S."/>
            <person name="Lieberman T.D."/>
            <person name="Swanson P.K."/>
            <person name="Smith M."/>
            <person name="Roesemann S."/>
            <person name="Alexander J.E."/>
            <person name="Rich S.A."/>
            <person name="Livny J."/>
            <person name="Vlamakis H."/>
            <person name="Clish C."/>
            <person name="Bullock K."/>
            <person name="Deik A."/>
            <person name="Scott J."/>
            <person name="Pierce K.A."/>
            <person name="Xavier R.J."/>
            <person name="Alm E.J."/>
        </authorList>
    </citation>
    <scope>NUCLEOTIDE SEQUENCE</scope>
    <source>
        <strain evidence="1">BIOML-A179</strain>
    </source>
</reference>
<accession>A0A6G2CCF0</accession>
<dbReference type="EMBL" id="WMQV01000010">
    <property type="protein sequence ID" value="MTL94126.1"/>
    <property type="molecule type" value="Genomic_DNA"/>
</dbReference>